<feature type="region of interest" description="Disordered" evidence="1">
    <location>
        <begin position="18"/>
        <end position="49"/>
    </location>
</feature>
<reference evidence="2 3" key="2">
    <citation type="submission" date="2018-11" db="EMBL/GenBank/DDBJ databases">
        <authorList>
            <consortium name="Pathogen Informatics"/>
        </authorList>
    </citation>
    <scope>NUCLEOTIDE SEQUENCE [LARGE SCALE GENOMIC DNA]</scope>
    <source>
        <strain evidence="2 3">Costa Rica</strain>
    </source>
</reference>
<sequence>MQRTNQWKLRRERQCSVLPKMELADMSPHHSGANRPDQEKRIQQSREQDDVEMAIKWAYTQSMDELKMRDIA</sequence>
<organism evidence="4">
    <name type="scientific">Angiostrongylus costaricensis</name>
    <name type="common">Nematode worm</name>
    <dbReference type="NCBI Taxonomy" id="334426"/>
    <lineage>
        <taxon>Eukaryota</taxon>
        <taxon>Metazoa</taxon>
        <taxon>Ecdysozoa</taxon>
        <taxon>Nematoda</taxon>
        <taxon>Chromadorea</taxon>
        <taxon>Rhabditida</taxon>
        <taxon>Rhabditina</taxon>
        <taxon>Rhabditomorpha</taxon>
        <taxon>Strongyloidea</taxon>
        <taxon>Metastrongylidae</taxon>
        <taxon>Angiostrongylus</taxon>
    </lineage>
</organism>
<accession>A0A0R3PPR9</accession>
<evidence type="ECO:0000313" key="4">
    <source>
        <dbReference type="WBParaSite" id="ACOC_0000722301-mRNA-1"/>
    </source>
</evidence>
<evidence type="ECO:0000313" key="2">
    <source>
        <dbReference type="EMBL" id="VDM58809.1"/>
    </source>
</evidence>
<name>A0A0R3PPR9_ANGCS</name>
<dbReference type="Proteomes" id="UP000267027">
    <property type="component" value="Unassembled WGS sequence"/>
</dbReference>
<reference evidence="4" key="1">
    <citation type="submission" date="2017-02" db="UniProtKB">
        <authorList>
            <consortium name="WormBaseParasite"/>
        </authorList>
    </citation>
    <scope>IDENTIFICATION</scope>
</reference>
<gene>
    <name evidence="2" type="ORF">ACOC_LOCUS7224</name>
</gene>
<dbReference type="EMBL" id="UYYA01004017">
    <property type="protein sequence ID" value="VDM58809.1"/>
    <property type="molecule type" value="Genomic_DNA"/>
</dbReference>
<evidence type="ECO:0000256" key="1">
    <source>
        <dbReference type="SAM" id="MobiDB-lite"/>
    </source>
</evidence>
<feature type="compositionally biased region" description="Basic and acidic residues" evidence="1">
    <location>
        <begin position="36"/>
        <end position="48"/>
    </location>
</feature>
<evidence type="ECO:0000313" key="3">
    <source>
        <dbReference type="Proteomes" id="UP000267027"/>
    </source>
</evidence>
<keyword evidence="3" id="KW-1185">Reference proteome</keyword>
<dbReference type="WBParaSite" id="ACOC_0000722301-mRNA-1">
    <property type="protein sequence ID" value="ACOC_0000722301-mRNA-1"/>
    <property type="gene ID" value="ACOC_0000722301"/>
</dbReference>
<proteinExistence type="predicted"/>
<dbReference type="AlphaFoldDB" id="A0A0R3PPR9"/>
<protein>
    <submittedName>
        <fullName evidence="4">Ubiquitinyl hydrolase 1</fullName>
    </submittedName>
</protein>